<proteinExistence type="predicted"/>
<keyword evidence="1 3" id="KW-0597">Phosphoprotein</keyword>
<gene>
    <name evidence="6" type="ORF">SAMN05192564_101248</name>
</gene>
<evidence type="ECO:0000256" key="1">
    <source>
        <dbReference type="ARBA" id="ARBA00022553"/>
    </source>
</evidence>
<dbReference type="PROSITE" id="PS50043">
    <property type="entry name" value="HTH_LUXR_2"/>
    <property type="match status" value="1"/>
</dbReference>
<dbReference type="SMART" id="SM00448">
    <property type="entry name" value="REC"/>
    <property type="match status" value="1"/>
</dbReference>
<dbReference type="InterPro" id="IPR016032">
    <property type="entry name" value="Sig_transdc_resp-reg_C-effctor"/>
</dbReference>
<dbReference type="InterPro" id="IPR039420">
    <property type="entry name" value="WalR-like"/>
</dbReference>
<name>A0A1H3YCJ0_9BURK</name>
<dbReference type="Pfam" id="PF00072">
    <property type="entry name" value="Response_reg"/>
    <property type="match status" value="1"/>
</dbReference>
<dbReference type="CDD" id="cd06170">
    <property type="entry name" value="LuxR_C_like"/>
    <property type="match status" value="1"/>
</dbReference>
<dbReference type="SMART" id="SM00421">
    <property type="entry name" value="HTH_LUXR"/>
    <property type="match status" value="1"/>
</dbReference>
<protein>
    <submittedName>
        <fullName evidence="6">Two component transcriptional regulator, LuxR family</fullName>
    </submittedName>
</protein>
<organism evidence="6 7">
    <name type="scientific">Paraburkholderia sartisoli</name>
    <dbReference type="NCBI Taxonomy" id="83784"/>
    <lineage>
        <taxon>Bacteria</taxon>
        <taxon>Pseudomonadati</taxon>
        <taxon>Pseudomonadota</taxon>
        <taxon>Betaproteobacteria</taxon>
        <taxon>Burkholderiales</taxon>
        <taxon>Burkholderiaceae</taxon>
        <taxon>Paraburkholderia</taxon>
    </lineage>
</organism>
<dbReference type="PANTHER" id="PTHR43214">
    <property type="entry name" value="TWO-COMPONENT RESPONSE REGULATOR"/>
    <property type="match status" value="1"/>
</dbReference>
<dbReference type="PROSITE" id="PS50110">
    <property type="entry name" value="RESPONSE_REGULATORY"/>
    <property type="match status" value="1"/>
</dbReference>
<feature type="modified residue" description="4-aspartylphosphate" evidence="3">
    <location>
        <position position="56"/>
    </location>
</feature>
<reference evidence="7" key="1">
    <citation type="submission" date="2016-10" db="EMBL/GenBank/DDBJ databases">
        <authorList>
            <person name="Varghese N."/>
            <person name="Submissions S."/>
        </authorList>
    </citation>
    <scope>NUCLEOTIDE SEQUENCE [LARGE SCALE GENOMIC DNA]</scope>
    <source>
        <strain evidence="7">LMG 24000</strain>
    </source>
</reference>
<keyword evidence="7" id="KW-1185">Reference proteome</keyword>
<evidence type="ECO:0000259" key="5">
    <source>
        <dbReference type="PROSITE" id="PS50110"/>
    </source>
</evidence>
<dbReference type="GO" id="GO:0000160">
    <property type="term" value="P:phosphorelay signal transduction system"/>
    <property type="evidence" value="ECO:0007669"/>
    <property type="project" value="InterPro"/>
</dbReference>
<dbReference type="EMBL" id="FNRQ01000001">
    <property type="protein sequence ID" value="SEA09296.1"/>
    <property type="molecule type" value="Genomic_DNA"/>
</dbReference>
<evidence type="ECO:0000313" key="6">
    <source>
        <dbReference type="EMBL" id="SEA09296.1"/>
    </source>
</evidence>
<feature type="domain" description="HTH luxR-type" evidence="4">
    <location>
        <begin position="150"/>
        <end position="215"/>
    </location>
</feature>
<dbReference type="InterPro" id="IPR058245">
    <property type="entry name" value="NreC/VraR/RcsB-like_REC"/>
</dbReference>
<dbReference type="Gene3D" id="3.40.50.2300">
    <property type="match status" value="1"/>
</dbReference>
<dbReference type="Proteomes" id="UP000198638">
    <property type="component" value="Unassembled WGS sequence"/>
</dbReference>
<dbReference type="AlphaFoldDB" id="A0A1H3YCJ0"/>
<feature type="domain" description="Response regulatory" evidence="5">
    <location>
        <begin position="5"/>
        <end position="127"/>
    </location>
</feature>
<dbReference type="PRINTS" id="PR00038">
    <property type="entry name" value="HTHLUXR"/>
</dbReference>
<dbReference type="GO" id="GO:0006355">
    <property type="term" value="P:regulation of DNA-templated transcription"/>
    <property type="evidence" value="ECO:0007669"/>
    <property type="project" value="InterPro"/>
</dbReference>
<dbReference type="SUPFAM" id="SSF52172">
    <property type="entry name" value="CheY-like"/>
    <property type="match status" value="1"/>
</dbReference>
<dbReference type="SUPFAM" id="SSF46894">
    <property type="entry name" value="C-terminal effector domain of the bipartite response regulators"/>
    <property type="match status" value="1"/>
</dbReference>
<evidence type="ECO:0000313" key="7">
    <source>
        <dbReference type="Proteomes" id="UP000198638"/>
    </source>
</evidence>
<evidence type="ECO:0000256" key="2">
    <source>
        <dbReference type="ARBA" id="ARBA00023125"/>
    </source>
</evidence>
<sequence length="217" mass="23445">MPKIRVVVADDHPFVVIGVRASLALHENIEVVGEATGPQSLMRLLESQPCDVLVTDLTMPEAGGAPAEDGLRLMRRIRRNWPQIRIIVLTSLTNAGILRSIMTDGVSGVLNKTGSMEELATAVRTVGYGRSYVSKSILATLAEAGSEASEMTVVPRLSPRETEVVGLFVSGLSISEIARRLDRNVRTVSRQKRDAMLKLGVSNDPGLFAFVRAHGMA</sequence>
<evidence type="ECO:0000259" key="4">
    <source>
        <dbReference type="PROSITE" id="PS50043"/>
    </source>
</evidence>
<dbReference type="Pfam" id="PF00196">
    <property type="entry name" value="GerE"/>
    <property type="match status" value="1"/>
</dbReference>
<dbReference type="InterPro" id="IPR011006">
    <property type="entry name" value="CheY-like_superfamily"/>
</dbReference>
<dbReference type="OrthoDB" id="8585266at2"/>
<keyword evidence="2" id="KW-0238">DNA-binding</keyword>
<dbReference type="STRING" id="83784.SAMN05192564_101248"/>
<dbReference type="CDD" id="cd17535">
    <property type="entry name" value="REC_NarL-like"/>
    <property type="match status" value="1"/>
</dbReference>
<dbReference type="InterPro" id="IPR001789">
    <property type="entry name" value="Sig_transdc_resp-reg_receiver"/>
</dbReference>
<dbReference type="RefSeq" id="WP_090527817.1">
    <property type="nucleotide sequence ID" value="NZ_FNRQ01000001.1"/>
</dbReference>
<dbReference type="GO" id="GO:0003677">
    <property type="term" value="F:DNA binding"/>
    <property type="evidence" value="ECO:0007669"/>
    <property type="project" value="UniProtKB-KW"/>
</dbReference>
<accession>A0A1H3YCJ0</accession>
<dbReference type="PANTHER" id="PTHR43214:SF17">
    <property type="entry name" value="TRANSCRIPTIONAL REGULATORY PROTEIN RCSB"/>
    <property type="match status" value="1"/>
</dbReference>
<evidence type="ECO:0000256" key="3">
    <source>
        <dbReference type="PROSITE-ProRule" id="PRU00169"/>
    </source>
</evidence>
<dbReference type="InterPro" id="IPR000792">
    <property type="entry name" value="Tscrpt_reg_LuxR_C"/>
</dbReference>